<dbReference type="PANTHER" id="PTHR42037:SF1">
    <property type="match status" value="1"/>
</dbReference>
<name>C5P1V3_COCP7</name>
<dbReference type="InterPro" id="IPR027796">
    <property type="entry name" value="OTT_1508_deam-like"/>
</dbReference>
<organism evidence="1 2">
    <name type="scientific">Coccidioides posadasii (strain C735)</name>
    <name type="common">Valley fever fungus</name>
    <dbReference type="NCBI Taxonomy" id="222929"/>
    <lineage>
        <taxon>Eukaryota</taxon>
        <taxon>Fungi</taxon>
        <taxon>Dikarya</taxon>
        <taxon>Ascomycota</taxon>
        <taxon>Pezizomycotina</taxon>
        <taxon>Eurotiomycetes</taxon>
        <taxon>Eurotiomycetidae</taxon>
        <taxon>Onygenales</taxon>
        <taxon>Onygenaceae</taxon>
        <taxon>Coccidioides</taxon>
    </lineage>
</organism>
<dbReference type="AlphaFoldDB" id="C5P1V3"/>
<evidence type="ECO:0000313" key="2">
    <source>
        <dbReference type="Proteomes" id="UP000009084"/>
    </source>
</evidence>
<dbReference type="HOGENOM" id="CLU_032153_0_0_1"/>
<dbReference type="EMBL" id="ACFW01000012">
    <property type="protein sequence ID" value="EER28856.1"/>
    <property type="molecule type" value="Genomic_DNA"/>
</dbReference>
<evidence type="ECO:0000313" key="1">
    <source>
        <dbReference type="EMBL" id="EER28856.1"/>
    </source>
</evidence>
<dbReference type="PANTHER" id="PTHR42037">
    <property type="match status" value="1"/>
</dbReference>
<reference evidence="1 2" key="1">
    <citation type="journal article" date="2009" name="Genome Res.">
        <title>Comparative genomic analyses of the human fungal pathogens Coccidioides and their relatives.</title>
        <authorList>
            <person name="Sharpton T.J."/>
            <person name="Stajich J.E."/>
            <person name="Rounsley S.D."/>
            <person name="Gardner M.J."/>
            <person name="Wortman J.R."/>
            <person name="Jordar V.S."/>
            <person name="Maiti R."/>
            <person name="Kodira C.D."/>
            <person name="Neafsey D.E."/>
            <person name="Zeng Q."/>
            <person name="Hung C.-Y."/>
            <person name="McMahan C."/>
            <person name="Muszewska A."/>
            <person name="Grynberg M."/>
            <person name="Mandel M.A."/>
            <person name="Kellner E.M."/>
            <person name="Barker B.M."/>
            <person name="Galgiani J.N."/>
            <person name="Orbach M.J."/>
            <person name="Kirkland T.N."/>
            <person name="Cole G.T."/>
            <person name="Henn M.R."/>
            <person name="Birren B.W."/>
            <person name="Taylor J.W."/>
        </authorList>
    </citation>
    <scope>NUCLEOTIDE SEQUENCE [LARGE SCALE GENOMIC DNA]</scope>
    <source>
        <strain evidence="2">C735</strain>
    </source>
</reference>
<dbReference type="OrthoDB" id="4851849at2759"/>
<protein>
    <submittedName>
        <fullName evidence="1">Uncharacterized protein</fullName>
    </submittedName>
</protein>
<dbReference type="VEuPathDB" id="FungiDB:CPC735_035620"/>
<sequence>MDSLVITGRLRNRFLEAATLLHALDPVRGEPTTHGLEIDGALQERERFLKRKFLDSFALLCAPSKGGDSVSAACMEEGQPEGTVVRLASNCGVKPAVLAQLQLIVNDLNQIACGESAREKEADILSKIVHLDISRLREYVNYIRSHQTVLPHSRLKIQEQVLKIIPDLSQSAMEAFLEWLGSMLQMDGLEATPETEIIIRYLKLAQNARHNYLEPLKALFSMEGFHWQKWSSSVFKLGRYGVASKALSQLAAEAPHLFNPMTVHAVTAPGKIPVQRQQVSLSRTLRRIAGATADQYLSRLAGIWAGSDPEQSFHQQCPDALAVHAELQLAAFYDLHPEHRPSFRFIGVSKKSCYLCDRFLAVYPQSMSTSACHQKLYLSWIPPPTSSPQVYATYKTLVLKLTQVMEATIRQEPIHRLGGPRRQVPPDSTCGVSLSGLTERSTIPVVSGALLSSQTCLEPMPPQFNKRAENVHGSLEILEPMCVLPRSASSLPAATLSGPDSNMALSRDGEWATKNEIQSPFNDIVAHFKRADDVSKQDIIQISDVIDPETHTPSWAKLVKILETESDNDIGLRFKKDTDLMTLNGQIPMGNQRQLMACLQYVQNSDSCMWQKEFNSSIEAFAAWENKTSETGFEPEMAEFSFLSNEAMQQTKARRMTMKQRKEGKLLLFGKSNDEMKDGARIFNAVLFLLYHSGLSSGGHGLSSGRHTGSVVCKTRGGFRQMGKGGGREKGDAR</sequence>
<dbReference type="Proteomes" id="UP000009084">
    <property type="component" value="Unassembled WGS sequence"/>
</dbReference>
<gene>
    <name evidence="1" type="ORF">CPC735_035620</name>
</gene>
<dbReference type="Pfam" id="PF14441">
    <property type="entry name" value="OTT_1508_deam"/>
    <property type="match status" value="1"/>
</dbReference>
<proteinExistence type="predicted"/>
<comment type="caution">
    <text evidence="1">The sequence shown here is derived from an EMBL/GenBank/DDBJ whole genome shotgun (WGS) entry which is preliminary data.</text>
</comment>
<accession>C5P1V3</accession>